<dbReference type="STRING" id="1265846.PROCOU_01422"/>
<proteinExistence type="predicted"/>
<dbReference type="Proteomes" id="UP000295558">
    <property type="component" value="Unassembled WGS sequence"/>
</dbReference>
<keyword evidence="3" id="KW-1185">Reference proteome</keyword>
<evidence type="ECO:0000259" key="1">
    <source>
        <dbReference type="Pfam" id="PF05709"/>
    </source>
</evidence>
<evidence type="ECO:0000313" key="3">
    <source>
        <dbReference type="Proteomes" id="UP000295558"/>
    </source>
</evidence>
<dbReference type="InterPro" id="IPR008841">
    <property type="entry name" value="Siphovirus-type_tail_N"/>
</dbReference>
<feature type="domain" description="Siphovirus-type tail component RIFT-related" evidence="1">
    <location>
        <begin position="9"/>
        <end position="123"/>
    </location>
</feature>
<organism evidence="2 3">
    <name type="scientific">Listeria rocourtiae</name>
    <dbReference type="NCBI Taxonomy" id="647910"/>
    <lineage>
        <taxon>Bacteria</taxon>
        <taxon>Bacillati</taxon>
        <taxon>Bacillota</taxon>
        <taxon>Bacilli</taxon>
        <taxon>Bacillales</taxon>
        <taxon>Listeriaceae</taxon>
        <taxon>Listeria</taxon>
    </lineage>
</organism>
<dbReference type="Pfam" id="PF05709">
    <property type="entry name" value="Sipho_tail"/>
    <property type="match status" value="1"/>
</dbReference>
<comment type="caution">
    <text evidence="2">The sequence shown here is derived from an EMBL/GenBank/DDBJ whole genome shotgun (WGS) entry which is preliminary data.</text>
</comment>
<sequence length="270" mass="31520">MTKFHMIVDGQIFDLTELFDLRVVEFKRQSPQIVNNYTTSQGIDGGEDEGSTFEKFTYAITCKFITENSVDYHLKVNELYRFIYRRESYFIHIDREYGKMFEVHPLPVDIERISEGRGNITLLFEVFRGYGRSFTTTLTPLTFESNTWQFAQGLELADYQYTHQSNRFNIFNASDFPIDPRVHDLEIIIKGSSEGELNFYNRTNGDRFIYYPPIRTIDTLTLEKGAKMNGIACGRDTNFGLIRLEKGINEFEVFGASQLDISFNFPFIYE</sequence>
<dbReference type="EMBL" id="SNZK01000003">
    <property type="protein sequence ID" value="TDR54182.1"/>
    <property type="molecule type" value="Genomic_DNA"/>
</dbReference>
<dbReference type="OrthoDB" id="2194642at2"/>
<dbReference type="Gene3D" id="2.40.30.200">
    <property type="match status" value="1"/>
</dbReference>
<name>A0A4R6ZP77_9LIST</name>
<evidence type="ECO:0000313" key="2">
    <source>
        <dbReference type="EMBL" id="TDR54182.1"/>
    </source>
</evidence>
<reference evidence="2 3" key="1">
    <citation type="submission" date="2019-03" db="EMBL/GenBank/DDBJ databases">
        <title>Genomic Encyclopedia of Type Strains, Phase III (KMG-III): the genomes of soil and plant-associated and newly described type strains.</title>
        <authorList>
            <person name="Whitman W."/>
        </authorList>
    </citation>
    <scope>NUCLEOTIDE SEQUENCE [LARGE SCALE GENOMIC DNA]</scope>
    <source>
        <strain evidence="2 3">CECT 7972</strain>
    </source>
</reference>
<accession>A0A4R6ZP77</accession>
<gene>
    <name evidence="2" type="ORF">DFP96_103282</name>
</gene>
<dbReference type="RefSeq" id="WP_051994051.1">
    <property type="nucleotide sequence ID" value="NZ_SNZK01000003.1"/>
</dbReference>
<protein>
    <submittedName>
        <fullName evidence="2">Tail protein</fullName>
    </submittedName>
</protein>
<dbReference type="AlphaFoldDB" id="A0A4R6ZP77"/>